<evidence type="ECO:0000256" key="1">
    <source>
        <dbReference type="ARBA" id="ARBA00001946"/>
    </source>
</evidence>
<dbReference type="STRING" id="1121942.SAMN02745148_01074"/>
<evidence type="ECO:0000313" key="7">
    <source>
        <dbReference type="EMBL" id="SHE76156.1"/>
    </source>
</evidence>
<feature type="binding site" evidence="4">
    <location>
        <position position="117"/>
    </location>
    <ligand>
        <name>substrate</name>
    </ligand>
</feature>
<dbReference type="AlphaFoldDB" id="A0A1M4W4K7"/>
<dbReference type="InterPro" id="IPR015813">
    <property type="entry name" value="Pyrv/PenolPyrv_kinase-like_dom"/>
</dbReference>
<keyword evidence="2 5" id="KW-0479">Metal-binding</keyword>
<feature type="binding site" evidence="5">
    <location>
        <position position="117"/>
    </location>
    <ligand>
        <name>Mg(2+)</name>
        <dbReference type="ChEBI" id="CHEBI:18420"/>
    </ligand>
</feature>
<keyword evidence="7" id="KW-0456">Lyase</keyword>
<dbReference type="GO" id="GO:0000287">
    <property type="term" value="F:magnesium ion binding"/>
    <property type="evidence" value="ECO:0007669"/>
    <property type="project" value="TreeGrafter"/>
</dbReference>
<dbReference type="Gene3D" id="3.20.20.60">
    <property type="entry name" value="Phosphoenolpyruvate-binding domains"/>
    <property type="match status" value="1"/>
</dbReference>
<organism evidence="7 8">
    <name type="scientific">Modicisalibacter ilicicola DSM 19980</name>
    <dbReference type="NCBI Taxonomy" id="1121942"/>
    <lineage>
        <taxon>Bacteria</taxon>
        <taxon>Pseudomonadati</taxon>
        <taxon>Pseudomonadota</taxon>
        <taxon>Gammaproteobacteria</taxon>
        <taxon>Oceanospirillales</taxon>
        <taxon>Halomonadaceae</taxon>
        <taxon>Modicisalibacter</taxon>
    </lineage>
</organism>
<gene>
    <name evidence="7" type="ORF">SAMN02745148_01074</name>
</gene>
<dbReference type="GO" id="GO:0006107">
    <property type="term" value="P:oxaloacetate metabolic process"/>
    <property type="evidence" value="ECO:0007669"/>
    <property type="project" value="TreeGrafter"/>
</dbReference>
<dbReference type="Pfam" id="PF03328">
    <property type="entry name" value="HpcH_HpaI"/>
    <property type="match status" value="1"/>
</dbReference>
<dbReference type="InterPro" id="IPR011206">
    <property type="entry name" value="Citrate_lyase_beta/mcl1/mcl2"/>
</dbReference>
<feature type="binding site" evidence="5">
    <location>
        <position position="143"/>
    </location>
    <ligand>
        <name>Mg(2+)</name>
        <dbReference type="ChEBI" id="CHEBI:18420"/>
    </ligand>
</feature>
<dbReference type="Proteomes" id="UP000184346">
    <property type="component" value="Unassembled WGS sequence"/>
</dbReference>
<keyword evidence="8" id="KW-1185">Reference proteome</keyword>
<dbReference type="SUPFAM" id="SSF51621">
    <property type="entry name" value="Phosphoenolpyruvate/pyruvate domain"/>
    <property type="match status" value="1"/>
</dbReference>
<evidence type="ECO:0000256" key="5">
    <source>
        <dbReference type="PIRSR" id="PIRSR015582-2"/>
    </source>
</evidence>
<dbReference type="PANTHER" id="PTHR32308:SF10">
    <property type="entry name" value="CITRATE LYASE SUBUNIT BETA"/>
    <property type="match status" value="1"/>
</dbReference>
<feature type="domain" description="HpcH/HpaI aldolase/citrate lyase" evidence="6">
    <location>
        <begin position="7"/>
        <end position="214"/>
    </location>
</feature>
<dbReference type="PANTHER" id="PTHR32308">
    <property type="entry name" value="LYASE BETA SUBUNIT, PUTATIVE (AFU_ORTHOLOGUE AFUA_4G13030)-RELATED"/>
    <property type="match status" value="1"/>
</dbReference>
<sequence length="275" mass="29089">MNPDALRSILFVPATRPERIAKALASAADAVIVDLEDAVAESDKARAREVLDAFLEHHPQARFMVRINAPGTRHYEADLALGARHAAITHLVVPKVESCQALEKAAACGKPLWPLIETARGLLALPSLVFVAGVERLSFGALDMSAELGLAPGTPGAGQILDQGRYQLVVYSRAAGLAPPIESPHPTIDNTDAVAQAATRAREMGFAGMLCIHPRQLSSVNQAFSPSEADVAWASKVVEGATRQEGAFSVDGQMVDAPVIARAQAILARHKACES</sequence>
<protein>
    <submittedName>
        <fullName evidence="7">Citrate lyase subunit beta / citryl-CoA lyase</fullName>
    </submittedName>
</protein>
<dbReference type="PIRSF" id="PIRSF015582">
    <property type="entry name" value="Cit_lyase_B"/>
    <property type="match status" value="1"/>
</dbReference>
<keyword evidence="3 5" id="KW-0460">Magnesium</keyword>
<dbReference type="InterPro" id="IPR005000">
    <property type="entry name" value="Aldolase/citrate-lyase_domain"/>
</dbReference>
<evidence type="ECO:0000313" key="8">
    <source>
        <dbReference type="Proteomes" id="UP000184346"/>
    </source>
</evidence>
<evidence type="ECO:0000256" key="4">
    <source>
        <dbReference type="PIRSR" id="PIRSR015582-1"/>
    </source>
</evidence>
<proteinExistence type="predicted"/>
<name>A0A1M4W4K7_9GAMM</name>
<dbReference type="GO" id="GO:0016829">
    <property type="term" value="F:lyase activity"/>
    <property type="evidence" value="ECO:0007669"/>
    <property type="project" value="UniProtKB-KW"/>
</dbReference>
<feature type="binding site" evidence="4">
    <location>
        <position position="66"/>
    </location>
    <ligand>
        <name>substrate</name>
    </ligand>
</feature>
<reference evidence="7 8" key="1">
    <citation type="submission" date="2016-11" db="EMBL/GenBank/DDBJ databases">
        <authorList>
            <person name="Jaros S."/>
            <person name="Januszkiewicz K."/>
            <person name="Wedrychowicz H."/>
        </authorList>
    </citation>
    <scope>NUCLEOTIDE SEQUENCE [LARGE SCALE GENOMIC DNA]</scope>
    <source>
        <strain evidence="7 8">DSM 19980</strain>
    </source>
</reference>
<evidence type="ECO:0000259" key="6">
    <source>
        <dbReference type="Pfam" id="PF03328"/>
    </source>
</evidence>
<dbReference type="RefSeq" id="WP_072820479.1">
    <property type="nucleotide sequence ID" value="NZ_FQUJ01000004.1"/>
</dbReference>
<dbReference type="InterPro" id="IPR040442">
    <property type="entry name" value="Pyrv_kinase-like_dom_sf"/>
</dbReference>
<comment type="cofactor">
    <cofactor evidence="1">
        <name>Mg(2+)</name>
        <dbReference type="ChEBI" id="CHEBI:18420"/>
    </cofactor>
</comment>
<evidence type="ECO:0000256" key="3">
    <source>
        <dbReference type="ARBA" id="ARBA00022842"/>
    </source>
</evidence>
<accession>A0A1M4W4K7</accession>
<dbReference type="OrthoDB" id="6831788at2"/>
<evidence type="ECO:0000256" key="2">
    <source>
        <dbReference type="ARBA" id="ARBA00022723"/>
    </source>
</evidence>
<dbReference type="EMBL" id="FQUJ01000004">
    <property type="protein sequence ID" value="SHE76156.1"/>
    <property type="molecule type" value="Genomic_DNA"/>
</dbReference>